<dbReference type="Proteomes" id="UP000887580">
    <property type="component" value="Unplaced"/>
</dbReference>
<organism evidence="1 2">
    <name type="scientific">Panagrolaimus sp. PS1159</name>
    <dbReference type="NCBI Taxonomy" id="55785"/>
    <lineage>
        <taxon>Eukaryota</taxon>
        <taxon>Metazoa</taxon>
        <taxon>Ecdysozoa</taxon>
        <taxon>Nematoda</taxon>
        <taxon>Chromadorea</taxon>
        <taxon>Rhabditida</taxon>
        <taxon>Tylenchina</taxon>
        <taxon>Panagrolaimomorpha</taxon>
        <taxon>Panagrolaimoidea</taxon>
        <taxon>Panagrolaimidae</taxon>
        <taxon>Panagrolaimus</taxon>
    </lineage>
</organism>
<accession>A0AC35FT24</accession>
<protein>
    <submittedName>
        <fullName evidence="2">COMM domain-containing protein</fullName>
    </submittedName>
</protein>
<sequence>MRFRFNGMLDCPDWVLAEISAFSTIPNDIFNSCCKLIIGRLYKNIKSFTDADLEILNKGQFDDLRLMKGAIAALTFIIEKSSKYECDPVDLEKEMLQLGMSTDHSKDLSEVYNQHFKDLHDVLVKQFPREPSLTILDSNLQQIGDAKVHHLHVKTSEGKSLNFAVENGQLNQLKQELELALNSFAQFNDK</sequence>
<evidence type="ECO:0000313" key="2">
    <source>
        <dbReference type="WBParaSite" id="PS1159_v2.g20042.t1"/>
    </source>
</evidence>
<proteinExistence type="predicted"/>
<evidence type="ECO:0000313" key="1">
    <source>
        <dbReference type="Proteomes" id="UP000887580"/>
    </source>
</evidence>
<name>A0AC35FT24_9BILA</name>
<reference evidence="2" key="1">
    <citation type="submission" date="2022-11" db="UniProtKB">
        <authorList>
            <consortium name="WormBaseParasite"/>
        </authorList>
    </citation>
    <scope>IDENTIFICATION</scope>
</reference>
<dbReference type="WBParaSite" id="PS1159_v2.g20042.t1">
    <property type="protein sequence ID" value="PS1159_v2.g20042.t1"/>
    <property type="gene ID" value="PS1159_v2.g20042"/>
</dbReference>